<dbReference type="PANTHER" id="PTHR43081:SF1">
    <property type="entry name" value="ADENYLATE CYCLASE, TERMINAL-DIFFERENTIATION SPECIFIC"/>
    <property type="match status" value="1"/>
</dbReference>
<keyword evidence="5" id="KW-1185">Reference proteome</keyword>
<proteinExistence type="predicted"/>
<dbReference type="CDD" id="cd07302">
    <property type="entry name" value="CHD"/>
    <property type="match status" value="1"/>
</dbReference>
<feature type="region of interest" description="Disordered" evidence="1">
    <location>
        <begin position="1"/>
        <end position="29"/>
    </location>
</feature>
<keyword evidence="2" id="KW-0472">Membrane</keyword>
<evidence type="ECO:0000256" key="2">
    <source>
        <dbReference type="SAM" id="Phobius"/>
    </source>
</evidence>
<organism evidence="4 5">
    <name type="scientific">Acrasis kona</name>
    <dbReference type="NCBI Taxonomy" id="1008807"/>
    <lineage>
        <taxon>Eukaryota</taxon>
        <taxon>Discoba</taxon>
        <taxon>Heterolobosea</taxon>
        <taxon>Tetramitia</taxon>
        <taxon>Eutetramitia</taxon>
        <taxon>Acrasidae</taxon>
        <taxon>Acrasis</taxon>
    </lineage>
</organism>
<evidence type="ECO:0000313" key="4">
    <source>
        <dbReference type="EMBL" id="KAL0482409.1"/>
    </source>
</evidence>
<name>A0AAW2YZ69_9EUKA</name>
<dbReference type="InterPro" id="IPR001054">
    <property type="entry name" value="A/G_cyclase"/>
</dbReference>
<dbReference type="PROSITE" id="PS50125">
    <property type="entry name" value="GUANYLATE_CYCLASE_2"/>
    <property type="match status" value="1"/>
</dbReference>
<evidence type="ECO:0000259" key="3">
    <source>
        <dbReference type="PROSITE" id="PS50125"/>
    </source>
</evidence>
<sequence>MEKIQTTGTDQDFELEEHDTPTTSLRDGENETLEVKTRTVSGYKRLFSIPLVLYFLVITPVFIAMCVVLSTNIPLNKTIYLDLDARRRGILSQGVVDEISGYLSITIQQLQTIRDQFLTSYGNLQNIFTDERQMQGVFNVMKSLALSDKNTYAVVVVFVPDYTSVLLQRLNETTWYIISSPNVGGLNATVSYYNSSTVQTPYLVTNRKFQIPVGNNSIISEVANAPSYNYVLSQIITLTNTNLFALSKNLNFEGSRAIDSQVMFKSLNATKLMMIVFASLFTVSNLENLIRANLPSDFSFIIVTDQQGSFVASSLFYDKVSSSVALAPKYVNMSNTGSPEMIALERSILYQYGGWERLQNQTEILYNSPKYGNTLVRVSLANFGFRSWYVFVCWPDSSVQSVFNYSIYVSVGIAVAMLIFTSIVVILVTLPLSNSLNRIRKCFRKVRKMHLNHPVIIKTVQSTFIVNETRELQLGFVSVLQTLKNFQKYVPSHVVGQVLNQVAELGLYKRKCTIAFLSVAEFSKKMDGLTPSRLLTVMSEVFEGLSNVISVHGGIIDKYITDTIMVFWDDDDQYNKSIDCALACEEFMTKMHEPWRARNLPLLRCSTGINSGNVLLGNFGSTKRFNFTCLGDPVNLASRIEGLNKKYKTNLLVSKSTISQILTRKLFLSFERD</sequence>
<dbReference type="Gene3D" id="3.30.70.1230">
    <property type="entry name" value="Nucleotide cyclase"/>
    <property type="match status" value="1"/>
</dbReference>
<feature type="compositionally biased region" description="Polar residues" evidence="1">
    <location>
        <begin position="1"/>
        <end position="10"/>
    </location>
</feature>
<dbReference type="SUPFAM" id="SSF55073">
    <property type="entry name" value="Nucleotide cyclase"/>
    <property type="match status" value="1"/>
</dbReference>
<dbReference type="Pfam" id="PF00211">
    <property type="entry name" value="Guanylate_cyc"/>
    <property type="match status" value="1"/>
</dbReference>
<dbReference type="AlphaFoldDB" id="A0AAW2YZ69"/>
<keyword evidence="2" id="KW-0812">Transmembrane</keyword>
<feature type="transmembrane region" description="Helical" evidence="2">
    <location>
        <begin position="405"/>
        <end position="430"/>
    </location>
</feature>
<dbReference type="Proteomes" id="UP001431209">
    <property type="component" value="Unassembled WGS sequence"/>
</dbReference>
<accession>A0AAW2YZ69</accession>
<keyword evidence="2" id="KW-1133">Transmembrane helix</keyword>
<feature type="domain" description="Guanylate cyclase" evidence="3">
    <location>
        <begin position="513"/>
        <end position="641"/>
    </location>
</feature>
<dbReference type="EMBL" id="JAOPGA020000847">
    <property type="protein sequence ID" value="KAL0482409.1"/>
    <property type="molecule type" value="Genomic_DNA"/>
</dbReference>
<reference evidence="4 5" key="1">
    <citation type="submission" date="2024-03" db="EMBL/GenBank/DDBJ databases">
        <title>The Acrasis kona genome and developmental transcriptomes reveal deep origins of eukaryotic multicellular pathways.</title>
        <authorList>
            <person name="Sheikh S."/>
            <person name="Fu C.-J."/>
            <person name="Brown M.W."/>
            <person name="Baldauf S.L."/>
        </authorList>
    </citation>
    <scope>NUCLEOTIDE SEQUENCE [LARGE SCALE GENOMIC DNA]</scope>
    <source>
        <strain evidence="4 5">ATCC MYA-3509</strain>
    </source>
</reference>
<protein>
    <submittedName>
        <fullName evidence="4">Adenylate cyclase</fullName>
    </submittedName>
</protein>
<dbReference type="InterPro" id="IPR050697">
    <property type="entry name" value="Adenylyl/Guanylyl_Cyclase_3/4"/>
</dbReference>
<evidence type="ECO:0000256" key="1">
    <source>
        <dbReference type="SAM" id="MobiDB-lite"/>
    </source>
</evidence>
<dbReference type="PANTHER" id="PTHR43081">
    <property type="entry name" value="ADENYLATE CYCLASE, TERMINAL-DIFFERENTIATION SPECIFIC-RELATED"/>
    <property type="match status" value="1"/>
</dbReference>
<evidence type="ECO:0000313" key="5">
    <source>
        <dbReference type="Proteomes" id="UP001431209"/>
    </source>
</evidence>
<dbReference type="InterPro" id="IPR029787">
    <property type="entry name" value="Nucleotide_cyclase"/>
</dbReference>
<feature type="transmembrane region" description="Helical" evidence="2">
    <location>
        <begin position="46"/>
        <end position="70"/>
    </location>
</feature>
<dbReference type="GO" id="GO:0009190">
    <property type="term" value="P:cyclic nucleotide biosynthetic process"/>
    <property type="evidence" value="ECO:0007669"/>
    <property type="project" value="InterPro"/>
</dbReference>
<dbReference type="SMART" id="SM00044">
    <property type="entry name" value="CYCc"/>
    <property type="match status" value="1"/>
</dbReference>
<gene>
    <name evidence="4" type="ORF">AKO1_013062</name>
</gene>
<comment type="caution">
    <text evidence="4">The sequence shown here is derived from an EMBL/GenBank/DDBJ whole genome shotgun (WGS) entry which is preliminary data.</text>
</comment>
<dbReference type="GO" id="GO:0035556">
    <property type="term" value="P:intracellular signal transduction"/>
    <property type="evidence" value="ECO:0007669"/>
    <property type="project" value="InterPro"/>
</dbReference>